<dbReference type="RefSeq" id="WP_050448117.1">
    <property type="nucleotide sequence ID" value="NZ_JAOEJJ010000001.1"/>
</dbReference>
<dbReference type="InterPro" id="IPR001851">
    <property type="entry name" value="ABC_transp_permease"/>
</dbReference>
<evidence type="ECO:0000313" key="8">
    <source>
        <dbReference type="Proteomes" id="UP000037511"/>
    </source>
</evidence>
<dbReference type="CDD" id="cd06581">
    <property type="entry name" value="TM_PBP1_LivM_like"/>
    <property type="match status" value="1"/>
</dbReference>
<feature type="transmembrane region" description="Helical" evidence="6">
    <location>
        <begin position="215"/>
        <end position="235"/>
    </location>
</feature>
<dbReference type="AlphaFoldDB" id="A0AAW3I1N3"/>
<evidence type="ECO:0000256" key="2">
    <source>
        <dbReference type="ARBA" id="ARBA00022475"/>
    </source>
</evidence>
<feature type="transmembrane region" description="Helical" evidence="6">
    <location>
        <begin position="168"/>
        <end position="184"/>
    </location>
</feature>
<keyword evidence="3 6" id="KW-0812">Transmembrane</keyword>
<dbReference type="PANTHER" id="PTHR30482:SF17">
    <property type="entry name" value="ABC TRANSPORTER ATP-BINDING PROTEIN"/>
    <property type="match status" value="1"/>
</dbReference>
<comment type="caution">
    <text evidence="7">The sequence shown here is derived from an EMBL/GenBank/DDBJ whole genome shotgun (WGS) entry which is preliminary data.</text>
</comment>
<dbReference type="EMBL" id="LGVG01000022">
    <property type="protein sequence ID" value="KNE26427.1"/>
    <property type="molecule type" value="Genomic_DNA"/>
</dbReference>
<dbReference type="PANTHER" id="PTHR30482">
    <property type="entry name" value="HIGH-AFFINITY BRANCHED-CHAIN AMINO ACID TRANSPORT SYSTEM PERMEASE"/>
    <property type="match status" value="1"/>
</dbReference>
<dbReference type="InterPro" id="IPR043428">
    <property type="entry name" value="LivM-like"/>
</dbReference>
<organism evidence="7 8">
    <name type="scientific">Achromobacter spanius</name>
    <dbReference type="NCBI Taxonomy" id="217203"/>
    <lineage>
        <taxon>Bacteria</taxon>
        <taxon>Pseudomonadati</taxon>
        <taxon>Pseudomonadota</taxon>
        <taxon>Betaproteobacteria</taxon>
        <taxon>Burkholderiales</taxon>
        <taxon>Alcaligenaceae</taxon>
        <taxon>Achromobacter</taxon>
    </lineage>
</organism>
<evidence type="ECO:0000256" key="3">
    <source>
        <dbReference type="ARBA" id="ARBA00022692"/>
    </source>
</evidence>
<gene>
    <name evidence="7" type="ORF">AFM18_17095</name>
</gene>
<dbReference type="GO" id="GO:0005886">
    <property type="term" value="C:plasma membrane"/>
    <property type="evidence" value="ECO:0007669"/>
    <property type="project" value="UniProtKB-SubCell"/>
</dbReference>
<sequence length="338" mass="34996">MRVPVFSLALGAVAVAAAVALPFVVDMFSLLSMTVYLIMALLALSLAFVWGHGGILCFGQAAFFGLGAYAWAVGAFNFGPGLGALALAVAVPAAFAALLGYFMFYGKISDVYLGVITLAVTLILFNLMNSTSGDSYRIGEALLGGFNGIPSIPPLTLPGAAEPLSPEGTFTLAALVLIAAYFGLRAVMASRFGRVVAAVRENEQRAMLLGYNASFYKLAAFTLGGALAGLAGMLYANWGAFVSPGVFGLAQSAQIIIWVIVGGRGTLIGPIVACVALQAMVTRLGAQHTVDTGLVLGVILILFVLLIPRGLAPTIADAARRLWRSSSRSATPAVKEQA</sequence>
<reference evidence="7 8" key="1">
    <citation type="submission" date="2015-07" db="EMBL/GenBank/DDBJ databases">
        <title>Draft genome of Achromobacter spanius.</title>
        <authorList>
            <person name="Wang X."/>
        </authorList>
    </citation>
    <scope>NUCLEOTIDE SEQUENCE [LARGE SCALE GENOMIC DNA]</scope>
    <source>
        <strain evidence="7 8">CGMCC9173</strain>
    </source>
</reference>
<comment type="subcellular location">
    <subcellularLocation>
        <location evidence="1">Cell membrane</location>
        <topology evidence="1">Multi-pass membrane protein</topology>
    </subcellularLocation>
</comment>
<name>A0AAW3I1N3_9BURK</name>
<keyword evidence="5 6" id="KW-0472">Membrane</keyword>
<accession>A0AAW3I1N3</accession>
<protein>
    <submittedName>
        <fullName evidence="7">Urea ABC transporter</fullName>
    </submittedName>
</protein>
<evidence type="ECO:0000256" key="4">
    <source>
        <dbReference type="ARBA" id="ARBA00022989"/>
    </source>
</evidence>
<dbReference type="Proteomes" id="UP000037511">
    <property type="component" value="Unassembled WGS sequence"/>
</dbReference>
<evidence type="ECO:0000256" key="5">
    <source>
        <dbReference type="ARBA" id="ARBA00023136"/>
    </source>
</evidence>
<feature type="transmembrane region" description="Helical" evidence="6">
    <location>
        <begin position="30"/>
        <end position="50"/>
    </location>
</feature>
<dbReference type="GO" id="GO:0015658">
    <property type="term" value="F:branched-chain amino acid transmembrane transporter activity"/>
    <property type="evidence" value="ECO:0007669"/>
    <property type="project" value="InterPro"/>
</dbReference>
<evidence type="ECO:0000256" key="6">
    <source>
        <dbReference type="SAM" id="Phobius"/>
    </source>
</evidence>
<proteinExistence type="predicted"/>
<evidence type="ECO:0000256" key="1">
    <source>
        <dbReference type="ARBA" id="ARBA00004651"/>
    </source>
</evidence>
<evidence type="ECO:0000313" key="7">
    <source>
        <dbReference type="EMBL" id="KNE26427.1"/>
    </source>
</evidence>
<feature type="transmembrane region" description="Helical" evidence="6">
    <location>
        <begin position="111"/>
        <end position="128"/>
    </location>
</feature>
<keyword evidence="2" id="KW-1003">Cell membrane</keyword>
<feature type="transmembrane region" description="Helical" evidence="6">
    <location>
        <begin position="57"/>
        <end position="76"/>
    </location>
</feature>
<feature type="transmembrane region" description="Helical" evidence="6">
    <location>
        <begin position="82"/>
        <end position="104"/>
    </location>
</feature>
<dbReference type="Pfam" id="PF02653">
    <property type="entry name" value="BPD_transp_2"/>
    <property type="match status" value="1"/>
</dbReference>
<feature type="transmembrane region" description="Helical" evidence="6">
    <location>
        <begin position="292"/>
        <end position="312"/>
    </location>
</feature>
<keyword evidence="4 6" id="KW-1133">Transmembrane helix</keyword>